<dbReference type="RefSeq" id="WP_141516931.1">
    <property type="nucleotide sequence ID" value="NZ_VICE01000007.1"/>
</dbReference>
<evidence type="ECO:0000313" key="4">
    <source>
        <dbReference type="EMBL" id="TQD51490.1"/>
    </source>
</evidence>
<organism evidence="4 5">
    <name type="scientific">Marilutibacter aestuarii</name>
    <dbReference type="NCBI Taxonomy" id="1706195"/>
    <lineage>
        <taxon>Bacteria</taxon>
        <taxon>Pseudomonadati</taxon>
        <taxon>Pseudomonadota</taxon>
        <taxon>Gammaproteobacteria</taxon>
        <taxon>Lysobacterales</taxon>
        <taxon>Lysobacteraceae</taxon>
        <taxon>Marilutibacter</taxon>
    </lineage>
</organism>
<dbReference type="NCBIfam" id="TIGR00369">
    <property type="entry name" value="unchar_dom_1"/>
    <property type="match status" value="1"/>
</dbReference>
<dbReference type="GO" id="GO:0061522">
    <property type="term" value="F:1,4-dihydroxy-2-naphthoyl-CoA thioesterase activity"/>
    <property type="evidence" value="ECO:0007669"/>
    <property type="project" value="TreeGrafter"/>
</dbReference>
<dbReference type="PANTHER" id="PTHR43240:SF5">
    <property type="entry name" value="1,4-DIHYDROXY-2-NAPHTHOYL-COA THIOESTERASE 1"/>
    <property type="match status" value="1"/>
</dbReference>
<dbReference type="InterPro" id="IPR006683">
    <property type="entry name" value="Thioestr_dom"/>
</dbReference>
<name>A0A508AMW9_9GAMM</name>
<keyword evidence="5" id="KW-1185">Reference proteome</keyword>
<dbReference type="Proteomes" id="UP000318212">
    <property type="component" value="Unassembled WGS sequence"/>
</dbReference>
<dbReference type="Pfam" id="PF03061">
    <property type="entry name" value="4HBT"/>
    <property type="match status" value="1"/>
</dbReference>
<dbReference type="Gene3D" id="3.10.129.10">
    <property type="entry name" value="Hotdog Thioesterase"/>
    <property type="match status" value="1"/>
</dbReference>
<evidence type="ECO:0000256" key="2">
    <source>
        <dbReference type="ARBA" id="ARBA00022801"/>
    </source>
</evidence>
<feature type="domain" description="Thioesterase" evidence="3">
    <location>
        <begin position="60"/>
        <end position="137"/>
    </location>
</feature>
<dbReference type="SUPFAM" id="SSF54637">
    <property type="entry name" value="Thioesterase/thiol ester dehydrase-isomerase"/>
    <property type="match status" value="1"/>
</dbReference>
<dbReference type="PANTHER" id="PTHR43240">
    <property type="entry name" value="1,4-DIHYDROXY-2-NAPHTHOYL-COA THIOESTERASE 1"/>
    <property type="match status" value="1"/>
</dbReference>
<dbReference type="CDD" id="cd03443">
    <property type="entry name" value="PaaI_thioesterase"/>
    <property type="match status" value="1"/>
</dbReference>
<dbReference type="OrthoDB" id="9798208at2"/>
<reference evidence="4 5" key="1">
    <citation type="submission" date="2019-06" db="EMBL/GenBank/DDBJ databases">
        <title>Lysobacter alkalisoli sp. nov. isolated from saline soil.</title>
        <authorList>
            <person name="Sun J.-Q."/>
            <person name="Xu L."/>
        </authorList>
    </citation>
    <scope>NUCLEOTIDE SEQUENCE [LARGE SCALE GENOMIC DNA]</scope>
    <source>
        <strain evidence="4 5">JCM 31130</strain>
    </source>
</reference>
<protein>
    <submittedName>
        <fullName evidence="4">Hotdog fold thioesterase</fullName>
    </submittedName>
</protein>
<dbReference type="EMBL" id="VICE01000007">
    <property type="protein sequence ID" value="TQD51490.1"/>
    <property type="molecule type" value="Genomic_DNA"/>
</dbReference>
<proteinExistence type="inferred from homology"/>
<evidence type="ECO:0000259" key="3">
    <source>
        <dbReference type="Pfam" id="PF03061"/>
    </source>
</evidence>
<accession>A0A508AMW9</accession>
<gene>
    <name evidence="4" type="ORF">FKV25_01035</name>
</gene>
<sequence length="149" mass="15786">MTASHEPAPESPFRRDVSLDALNALSRNTAMEPLGIVFTEIGHDYLRGTMPVDARTHQPYGLLHGGASVLLAETLGSSAGGLCVPEGKGVVGIEINANHVRGVREGLVTGTARPLHVGGSTQVWEIRIEDESGRLVCVSRLTLAVVGRR</sequence>
<comment type="caution">
    <text evidence="4">The sequence shown here is derived from an EMBL/GenBank/DDBJ whole genome shotgun (WGS) entry which is preliminary data.</text>
</comment>
<comment type="similarity">
    <text evidence="1">Belongs to the thioesterase PaaI family.</text>
</comment>
<dbReference type="InterPro" id="IPR029069">
    <property type="entry name" value="HotDog_dom_sf"/>
</dbReference>
<dbReference type="InterPro" id="IPR003736">
    <property type="entry name" value="PAAI_dom"/>
</dbReference>
<evidence type="ECO:0000256" key="1">
    <source>
        <dbReference type="ARBA" id="ARBA00008324"/>
    </source>
</evidence>
<evidence type="ECO:0000313" key="5">
    <source>
        <dbReference type="Proteomes" id="UP000318212"/>
    </source>
</evidence>
<dbReference type="GO" id="GO:0005829">
    <property type="term" value="C:cytosol"/>
    <property type="evidence" value="ECO:0007669"/>
    <property type="project" value="TreeGrafter"/>
</dbReference>
<keyword evidence="2" id="KW-0378">Hydrolase</keyword>
<dbReference type="AlphaFoldDB" id="A0A508AMW9"/>